<accession>A0ABP0BSH5</accession>
<dbReference type="InterPro" id="IPR011047">
    <property type="entry name" value="Quinoprotein_ADH-like_sf"/>
</dbReference>
<organism evidence="9 10">
    <name type="scientific">Sporothrix curviconia</name>
    <dbReference type="NCBI Taxonomy" id="1260050"/>
    <lineage>
        <taxon>Eukaryota</taxon>
        <taxon>Fungi</taxon>
        <taxon>Dikarya</taxon>
        <taxon>Ascomycota</taxon>
        <taxon>Pezizomycotina</taxon>
        <taxon>Sordariomycetes</taxon>
        <taxon>Sordariomycetidae</taxon>
        <taxon>Ophiostomatales</taxon>
        <taxon>Ophiostomataceae</taxon>
        <taxon>Sporothrix</taxon>
    </lineage>
</organism>
<dbReference type="InterPro" id="IPR018846">
    <property type="entry name" value="Beta-prop_RSE1/DDB1/CPSF1_1st"/>
</dbReference>
<evidence type="ECO:0000256" key="4">
    <source>
        <dbReference type="ARBA" id="ARBA00023242"/>
    </source>
</evidence>
<dbReference type="InterPro" id="IPR058543">
    <property type="entry name" value="Beta-prop_RSE1/DDB1/CPSF1_2nd"/>
</dbReference>
<gene>
    <name evidence="9" type="ORF">SCUCBS95973_004912</name>
</gene>
<dbReference type="Proteomes" id="UP001642405">
    <property type="component" value="Unassembled WGS sequence"/>
</dbReference>
<feature type="domain" description="RSE1/DDB1/CPSF1 C-terminal" evidence="6">
    <location>
        <begin position="1035"/>
        <end position="1192"/>
    </location>
</feature>
<comment type="similarity">
    <text evidence="2">Belongs to the DDB1 family.</text>
</comment>
<dbReference type="SUPFAM" id="SSF50998">
    <property type="entry name" value="Quinoprotein alcohol dehydrogenase-like"/>
    <property type="match status" value="1"/>
</dbReference>
<keyword evidence="4" id="KW-0539">Nucleus</keyword>
<dbReference type="PANTHER" id="PTHR10644">
    <property type="entry name" value="DNA REPAIR/RNA PROCESSING CPSF FAMILY"/>
    <property type="match status" value="1"/>
</dbReference>
<evidence type="ECO:0000259" key="7">
    <source>
        <dbReference type="Pfam" id="PF10433"/>
    </source>
</evidence>
<evidence type="ECO:0000259" key="8">
    <source>
        <dbReference type="Pfam" id="PF23726"/>
    </source>
</evidence>
<evidence type="ECO:0000256" key="3">
    <source>
        <dbReference type="ARBA" id="ARBA00014577"/>
    </source>
</evidence>
<protein>
    <recommendedName>
        <fullName evidence="3">DNA damage-binding protein 1</fullName>
    </recommendedName>
</protein>
<evidence type="ECO:0000256" key="1">
    <source>
        <dbReference type="ARBA" id="ARBA00004123"/>
    </source>
</evidence>
<evidence type="ECO:0000256" key="2">
    <source>
        <dbReference type="ARBA" id="ARBA00007453"/>
    </source>
</evidence>
<dbReference type="InterPro" id="IPR015943">
    <property type="entry name" value="WD40/YVTN_repeat-like_dom_sf"/>
</dbReference>
<comment type="subcellular location">
    <subcellularLocation>
        <location evidence="1">Nucleus</location>
    </subcellularLocation>
</comment>
<feature type="domain" description="RSE1/DDB1/CPSF1 C-terminal" evidence="6">
    <location>
        <begin position="828"/>
        <end position="991"/>
    </location>
</feature>
<dbReference type="Pfam" id="PF23726">
    <property type="entry name" value="Beta-prop_RSE1_2nd"/>
    <property type="match status" value="1"/>
</dbReference>
<feature type="domain" description="RSE1/DDB1/CPSF1 second beta-propeller" evidence="8">
    <location>
        <begin position="465"/>
        <end position="778"/>
    </location>
</feature>
<proteinExistence type="inferred from homology"/>
<reference evidence="9 10" key="1">
    <citation type="submission" date="2024-01" db="EMBL/GenBank/DDBJ databases">
        <authorList>
            <person name="Allen C."/>
            <person name="Tagirdzhanova G."/>
        </authorList>
    </citation>
    <scope>NUCLEOTIDE SEQUENCE [LARGE SCALE GENOMIC DNA]</scope>
</reference>
<dbReference type="Pfam" id="PF03178">
    <property type="entry name" value="CPSF_A"/>
    <property type="match status" value="2"/>
</dbReference>
<name>A0ABP0BSH5_9PEZI</name>
<dbReference type="EMBL" id="CAWUHB010000025">
    <property type="protein sequence ID" value="CAK7222639.1"/>
    <property type="molecule type" value="Genomic_DNA"/>
</dbReference>
<evidence type="ECO:0000313" key="9">
    <source>
        <dbReference type="EMBL" id="CAK7222639.1"/>
    </source>
</evidence>
<dbReference type="Gene3D" id="1.10.150.910">
    <property type="match status" value="1"/>
</dbReference>
<comment type="caution">
    <text evidence="9">The sequence shown here is derived from an EMBL/GenBank/DDBJ whole genome shotgun (WGS) entry which is preliminary data.</text>
</comment>
<dbReference type="Pfam" id="PF10433">
    <property type="entry name" value="Beta-prop_RSE1_1st"/>
    <property type="match status" value="1"/>
</dbReference>
<dbReference type="InterPro" id="IPR004871">
    <property type="entry name" value="RSE1/DDB1/CPSF1_C"/>
</dbReference>
<evidence type="ECO:0000313" key="10">
    <source>
        <dbReference type="Proteomes" id="UP001642405"/>
    </source>
</evidence>
<feature type="region of interest" description="Disordered" evidence="5">
    <location>
        <begin position="997"/>
        <end position="1031"/>
    </location>
</feature>
<dbReference type="InterPro" id="IPR036322">
    <property type="entry name" value="WD40_repeat_dom_sf"/>
</dbReference>
<keyword evidence="10" id="KW-1185">Reference proteome</keyword>
<evidence type="ECO:0000259" key="6">
    <source>
        <dbReference type="Pfam" id="PF03178"/>
    </source>
</evidence>
<dbReference type="Gene3D" id="2.130.10.10">
    <property type="entry name" value="YVTN repeat-like/Quinoprotein amine dehydrogenase"/>
    <property type="match status" value="3"/>
</dbReference>
<evidence type="ECO:0000256" key="5">
    <source>
        <dbReference type="SAM" id="MobiDB-lite"/>
    </source>
</evidence>
<dbReference type="SUPFAM" id="SSF50978">
    <property type="entry name" value="WD40 repeat-like"/>
    <property type="match status" value="1"/>
</dbReference>
<feature type="domain" description="RSE1/DDB1/CPSF1 first beta-propeller" evidence="7">
    <location>
        <begin position="12"/>
        <end position="378"/>
    </location>
</feature>
<dbReference type="InterPro" id="IPR050358">
    <property type="entry name" value="RSE1/DDB1/CFT1"/>
</dbReference>
<sequence>MAYVAPIHRPSSVRHALRIKLFSAEEECLVLSKANRIEIWRFTPQDDLALFHSQRVYGTVSMLEALRPKDSDTELLFVGTDRFDYFTLAWDDEQQSLQTIDHFHDVGEKHLRDSQSQDRCVVDPSGRYMGLLLWEGVLCVLRLKSRRDQARNIDWMDQVRLSELFIKACTFLYTETGHPKIAFLYQSQFDSRDSKLSSYRFTSDDRDTVASRFDATRDREMNIDLDDIGAALLIPVETSESERRHNVRNNNNTATEPHLGGLLVVGENRLLYIDDTTRASITTALKTPAVFVAWARFDSTHYFLADDQGVLRLLTLLTAGPVVKHLEVQPIGKTSRASSLVYYASKRLLFVGSHHGNSQLYRINLTDDYGADEMVDQLPLAARDKGPPRGYTRGYKFCRLVQTFSNIGPVLDFTVMDMGNREDGKANEYASGQARIVTGSGVHKDGSLRSVRSGVGLEDIGIFGDFNNVRALFPLTRQQSASGKADTLVMSLLAETRVFVFGSNGDIEEVDSFPGVRLDEETLWAANVGGGDSAASKRLLVVTASAATLSEVDSGMTVASWSPPAGKSISLASANDKWVLLSVDGKLLVSLSIEKDLAVAAEKDFGSDEVAAVHAAPQFLDTAVVGTWMVGTVAVVDLATLQPTQASVSVRQKDDTASVPRSIVLAQVLPKHLSGPTLFVAMDDGTVVTFSVNMNDRTLHAKKSIGLGTRHASLHPLPQLNGTYTIFATTEHPSLIYGSEGRIVYAAVTAQDASVVCPFDSEAYPDAIVVASLTSIKLARPDTLKQTHVQTIRMGETIRRIAYSPSEKVFALGCISVDIVQGMEVPACSIKLVDEISFRPVGSTLRLDSERGELVESVVRAELPDSQGSLAERFLVGTSYIPTGQGTEDEENSMGRLLIVGIDSERNPYIVSTHRMRGPTRRLAVLDGKIVIGLSKTVILSQYIETSSTSASLKKLASFRAATFVVDLAVHGNYIAVGDMMKSTTIVEYIPASSGKKEGAEGAEGAEGGGQESVVGDSDTDDEEKLRKKKEMMTPAQLVGRARYYQASWVTAVCHIENESWLEADGFGNLSVLERNAGGVTEEDRRRLRATCEMNLGEIVNRMVPISVETNPSAMVHPRAFLATVEGSIYMLGTVADSAQDLLMRLQAKLEDTVKGLGKTSFSSYRGFRNQEREAGEPLRFLDGEMLERFLDLDEELQKEVAKGLGPGVEDLRNMIEELKRLH</sequence>